<dbReference type="SUPFAM" id="SSF53300">
    <property type="entry name" value="vWA-like"/>
    <property type="match status" value="1"/>
</dbReference>
<protein>
    <submittedName>
        <fullName evidence="2">VWA domain-containing protein</fullName>
    </submittedName>
</protein>
<feature type="domain" description="VWFA" evidence="1">
    <location>
        <begin position="21"/>
        <end position="206"/>
    </location>
</feature>
<dbReference type="EMBL" id="JABVCQ010000024">
    <property type="protein sequence ID" value="MBB1126714.1"/>
    <property type="molecule type" value="Genomic_DNA"/>
</dbReference>
<dbReference type="RefSeq" id="WP_182584342.1">
    <property type="nucleotide sequence ID" value="NZ_JABVCQ010000024.1"/>
</dbReference>
<dbReference type="Gene3D" id="3.40.50.410">
    <property type="entry name" value="von Willebrand factor, type A domain"/>
    <property type="match status" value="1"/>
</dbReference>
<evidence type="ECO:0000313" key="3">
    <source>
        <dbReference type="Proteomes" id="UP000548632"/>
    </source>
</evidence>
<dbReference type="Proteomes" id="UP000548632">
    <property type="component" value="Unassembled WGS sequence"/>
</dbReference>
<dbReference type="InterPro" id="IPR002035">
    <property type="entry name" value="VWF_A"/>
</dbReference>
<dbReference type="PIRSF" id="PIRSF020634">
    <property type="entry name" value="TerY_vWA"/>
    <property type="match status" value="1"/>
</dbReference>
<dbReference type="InterPro" id="IPR036465">
    <property type="entry name" value="vWFA_dom_sf"/>
</dbReference>
<dbReference type="SMART" id="SM00327">
    <property type="entry name" value="VWA"/>
    <property type="match status" value="1"/>
</dbReference>
<name>A0A839HDZ6_9GAMM</name>
<proteinExistence type="predicted"/>
<dbReference type="AlphaFoldDB" id="A0A839HDZ6"/>
<evidence type="ECO:0000259" key="1">
    <source>
        <dbReference type="PROSITE" id="PS50234"/>
    </source>
</evidence>
<comment type="caution">
    <text evidence="2">The sequence shown here is derived from an EMBL/GenBank/DDBJ whole genome shotgun (WGS) entry which is preliminary data.</text>
</comment>
<dbReference type="PANTHER" id="PTHR10338:SF108">
    <property type="entry name" value="INTER-ALPHA-TRYPSIN INHIBITOR HEAVY CHAIN H4-LIKE PROTEIN"/>
    <property type="match status" value="1"/>
</dbReference>
<sequence>MRDFLELRIDELADNPTARVPVCLVLDTSGSMVGGPIKELNNGIKFFFDSIKSDDIAKYAAEIAVVTFGESVEKILDFGFVEKQNVPMLRANGMTPMGQAVNLALDLLEQAKNQYSVAGVDYYQPWLVLMTDGAPTDDIASASQRATNLVNQKKLTIFPIGIGTGADLNVLSRFSPRNAPVRMKGVNFKAFFEWLSKSVAITSQSIPGANINLPPTSGWTL</sequence>
<gene>
    <name evidence="2" type="ORF">HUK38_10800</name>
</gene>
<reference evidence="2 3" key="1">
    <citation type="journal article" date="2020" name="Arch. Microbiol.">
        <title>The genome sequence of the giant phototrophic gammaproteobacterium Thiospirillum jenense gives insight into its physiological properties and phylogenetic relationships.</title>
        <authorList>
            <person name="Imhoff J.F."/>
            <person name="Meyer T.E."/>
            <person name="Kyndt J.A."/>
        </authorList>
    </citation>
    <scope>NUCLEOTIDE SEQUENCE [LARGE SCALE GENOMIC DNA]</scope>
    <source>
        <strain evidence="2 3">DSM 216</strain>
    </source>
</reference>
<organism evidence="2 3">
    <name type="scientific">Thiospirillum jenense</name>
    <dbReference type="NCBI Taxonomy" id="1653858"/>
    <lineage>
        <taxon>Bacteria</taxon>
        <taxon>Pseudomonadati</taxon>
        <taxon>Pseudomonadota</taxon>
        <taxon>Gammaproteobacteria</taxon>
        <taxon>Chromatiales</taxon>
        <taxon>Chromatiaceae</taxon>
        <taxon>Thiospirillum</taxon>
    </lineage>
</organism>
<dbReference type="PROSITE" id="PS50234">
    <property type="entry name" value="VWFA"/>
    <property type="match status" value="1"/>
</dbReference>
<accession>A0A839HDZ6</accession>
<evidence type="ECO:0000313" key="2">
    <source>
        <dbReference type="EMBL" id="MBB1126714.1"/>
    </source>
</evidence>
<dbReference type="InterPro" id="IPR050934">
    <property type="entry name" value="ITIH"/>
</dbReference>
<keyword evidence="3" id="KW-1185">Reference proteome</keyword>
<dbReference type="Pfam" id="PF00092">
    <property type="entry name" value="VWA"/>
    <property type="match status" value="1"/>
</dbReference>
<dbReference type="PANTHER" id="PTHR10338">
    <property type="entry name" value="INTER-ALPHA-TRYPSIN INHIBITOR HEAVY CHAIN FAMILY MEMBER"/>
    <property type="match status" value="1"/>
</dbReference>
<dbReference type="InterPro" id="IPR011392">
    <property type="entry name" value="Tellurite-R_TerY"/>
</dbReference>